<keyword evidence="3" id="KW-1185">Reference proteome</keyword>
<evidence type="ECO:0000313" key="2">
    <source>
        <dbReference type="EMBL" id="TWT68734.1"/>
    </source>
</evidence>
<organism evidence="2 3">
    <name type="scientific">Crateriforma conspicua</name>
    <dbReference type="NCBI Taxonomy" id="2527996"/>
    <lineage>
        <taxon>Bacteria</taxon>
        <taxon>Pseudomonadati</taxon>
        <taxon>Planctomycetota</taxon>
        <taxon>Planctomycetia</taxon>
        <taxon>Planctomycetales</taxon>
        <taxon>Planctomycetaceae</taxon>
        <taxon>Crateriforma</taxon>
    </lineage>
</organism>
<evidence type="ECO:0000259" key="1">
    <source>
        <dbReference type="Pfam" id="PF11845"/>
    </source>
</evidence>
<accession>A0A5C5Y0M3</accession>
<sequence>MNLSRWSALMLAGLACLFGFVGCQRGNESPEPSAQIEPTDAPETVEKLPSMRDERFATAVAAKDDLFQTLSGRLMEVMQTEGPVAAIRVCSEDAPKIAQTVADEHGVEIGRTSWKLRNPDNAPRDWVQPFVDQKADLPQTVTLEDGRLGVTFPIRLDVKCLMCHGGPDDVLDSVKPELAKRYPDDQATGFKAGDLRGMFWVEVPAT</sequence>
<dbReference type="PROSITE" id="PS51257">
    <property type="entry name" value="PROKAR_LIPOPROTEIN"/>
    <property type="match status" value="1"/>
</dbReference>
<proteinExistence type="predicted"/>
<gene>
    <name evidence="2" type="ORF">Pan14r_09810</name>
</gene>
<dbReference type="Pfam" id="PF11845">
    <property type="entry name" value="Tll0287-like"/>
    <property type="match status" value="1"/>
</dbReference>
<dbReference type="RefSeq" id="WP_146438482.1">
    <property type="nucleotide sequence ID" value="NZ_SJPL01000001.1"/>
</dbReference>
<comment type="caution">
    <text evidence="2">The sequence shown here is derived from an EMBL/GenBank/DDBJ whole genome shotgun (WGS) entry which is preliminary data.</text>
</comment>
<dbReference type="AlphaFoldDB" id="A0A5C5Y0M3"/>
<protein>
    <recommendedName>
        <fullName evidence="1">Tll0287-like domain-containing protein</fullName>
    </recommendedName>
</protein>
<name>A0A5C5Y0M3_9PLAN</name>
<dbReference type="InterPro" id="IPR021796">
    <property type="entry name" value="Tll0287-like_dom"/>
</dbReference>
<reference evidence="2 3" key="1">
    <citation type="submission" date="2019-02" db="EMBL/GenBank/DDBJ databases">
        <title>Deep-cultivation of Planctomycetes and their phenomic and genomic characterization uncovers novel biology.</title>
        <authorList>
            <person name="Wiegand S."/>
            <person name="Jogler M."/>
            <person name="Boedeker C."/>
            <person name="Pinto D."/>
            <person name="Vollmers J."/>
            <person name="Rivas-Marin E."/>
            <person name="Kohn T."/>
            <person name="Peeters S.H."/>
            <person name="Heuer A."/>
            <person name="Rast P."/>
            <person name="Oberbeckmann S."/>
            <person name="Bunk B."/>
            <person name="Jeske O."/>
            <person name="Meyerdierks A."/>
            <person name="Storesund J.E."/>
            <person name="Kallscheuer N."/>
            <person name="Luecker S."/>
            <person name="Lage O.M."/>
            <person name="Pohl T."/>
            <person name="Merkel B.J."/>
            <person name="Hornburger P."/>
            <person name="Mueller R.-W."/>
            <person name="Bruemmer F."/>
            <person name="Labrenz M."/>
            <person name="Spormann A.M."/>
            <person name="Op Den Camp H."/>
            <person name="Overmann J."/>
            <person name="Amann R."/>
            <person name="Jetten M.S.M."/>
            <person name="Mascher T."/>
            <person name="Medema M.H."/>
            <person name="Devos D.P."/>
            <person name="Kaster A.-K."/>
            <person name="Ovreas L."/>
            <person name="Rohde M."/>
            <person name="Galperin M.Y."/>
            <person name="Jogler C."/>
        </authorList>
    </citation>
    <scope>NUCLEOTIDE SEQUENCE [LARGE SCALE GENOMIC DNA]</scope>
    <source>
        <strain evidence="2 3">Pan14r</strain>
    </source>
</reference>
<evidence type="ECO:0000313" key="3">
    <source>
        <dbReference type="Proteomes" id="UP000317238"/>
    </source>
</evidence>
<dbReference type="Proteomes" id="UP000317238">
    <property type="component" value="Unassembled WGS sequence"/>
</dbReference>
<dbReference type="EMBL" id="SJPL01000001">
    <property type="protein sequence ID" value="TWT68734.1"/>
    <property type="molecule type" value="Genomic_DNA"/>
</dbReference>
<dbReference type="OrthoDB" id="9797588at2"/>
<feature type="domain" description="Tll0287-like" evidence="1">
    <location>
        <begin position="75"/>
        <end position="204"/>
    </location>
</feature>